<protein>
    <submittedName>
        <fullName evidence="2">Uncharacterized protein</fullName>
    </submittedName>
</protein>
<proteinExistence type="predicted"/>
<dbReference type="EMBL" id="BMHE01000012">
    <property type="protein sequence ID" value="GFZ81514.1"/>
    <property type="molecule type" value="Genomic_DNA"/>
</dbReference>
<evidence type="ECO:0000313" key="2">
    <source>
        <dbReference type="EMBL" id="GFZ81514.1"/>
    </source>
</evidence>
<sequence>MKNYIVLLTALALASALPTEVAAASIEFTSTIQTSLDKTIASASQIQARTIQSLHTEFLNLQKQDQNWESKIDSLHSRNKDTAAAVNKQSKEIDDAKIASLEADVLQARERHKPLLSRYTALNKQIEAARSFKSRSLNALLRIQTTALKIPVGFARADIAAKVKIHKTAKDSAAQAAKKIRERLDDIDPINAQIKAKQGAIKATQNSLSSTWSAFKQAAKKSDPTGVQNSLSSMVSLSRQIIEEEQKIFKLESTVSETLAAIQLQMN</sequence>
<evidence type="ECO:0000313" key="3">
    <source>
        <dbReference type="Proteomes" id="UP000615455"/>
    </source>
</evidence>
<dbReference type="Proteomes" id="UP000615455">
    <property type="component" value="Unassembled WGS sequence"/>
</dbReference>
<keyword evidence="1" id="KW-0732">Signal</keyword>
<gene>
    <name evidence="2" type="ORF">GCM10008018_29080</name>
</gene>
<reference evidence="3" key="1">
    <citation type="journal article" date="2019" name="Int. J. Syst. Evol. Microbiol.">
        <title>The Global Catalogue of Microorganisms (GCM) 10K type strain sequencing project: providing services to taxonomists for standard genome sequencing and annotation.</title>
        <authorList>
            <consortium name="The Broad Institute Genomics Platform"/>
            <consortium name="The Broad Institute Genome Sequencing Center for Infectious Disease"/>
            <person name="Wu L."/>
            <person name="Ma J."/>
        </authorList>
    </citation>
    <scope>NUCLEOTIDE SEQUENCE [LARGE SCALE GENOMIC DNA]</scope>
    <source>
        <strain evidence="3">CGMCC 1.15043</strain>
    </source>
</reference>
<feature type="chain" id="PRO_5047437904" evidence="1">
    <location>
        <begin position="24"/>
        <end position="267"/>
    </location>
</feature>
<feature type="signal peptide" evidence="1">
    <location>
        <begin position="1"/>
        <end position="23"/>
    </location>
</feature>
<accession>A0ABQ1EQ00</accession>
<dbReference type="RefSeq" id="WP_189012570.1">
    <property type="nucleotide sequence ID" value="NZ_BMHE01000012.1"/>
</dbReference>
<comment type="caution">
    <text evidence="2">The sequence shown here is derived from an EMBL/GenBank/DDBJ whole genome shotgun (WGS) entry which is preliminary data.</text>
</comment>
<keyword evidence="3" id="KW-1185">Reference proteome</keyword>
<organism evidence="2 3">
    <name type="scientific">Paenibacillus marchantiophytorum</name>
    <dbReference type="NCBI Taxonomy" id="1619310"/>
    <lineage>
        <taxon>Bacteria</taxon>
        <taxon>Bacillati</taxon>
        <taxon>Bacillota</taxon>
        <taxon>Bacilli</taxon>
        <taxon>Bacillales</taxon>
        <taxon>Paenibacillaceae</taxon>
        <taxon>Paenibacillus</taxon>
    </lineage>
</organism>
<name>A0ABQ1EQ00_9BACL</name>
<evidence type="ECO:0000256" key="1">
    <source>
        <dbReference type="SAM" id="SignalP"/>
    </source>
</evidence>